<accession>A0AAE3DM74</accession>
<feature type="region of interest" description="Disordered" evidence="1">
    <location>
        <begin position="190"/>
        <end position="211"/>
    </location>
</feature>
<dbReference type="Pfam" id="PF14207">
    <property type="entry name" value="DpnD-PcfM"/>
    <property type="match status" value="1"/>
</dbReference>
<dbReference type="EMBL" id="JAJEPU010000049">
    <property type="protein sequence ID" value="MCC2165736.1"/>
    <property type="molecule type" value="Genomic_DNA"/>
</dbReference>
<evidence type="ECO:0000259" key="2">
    <source>
        <dbReference type="Pfam" id="PF12957"/>
    </source>
</evidence>
<feature type="domain" description="DpnD/PcfM-like C-terminal" evidence="3">
    <location>
        <begin position="5"/>
        <end position="47"/>
    </location>
</feature>
<dbReference type="Pfam" id="PF12957">
    <property type="entry name" value="DUF3846"/>
    <property type="match status" value="1"/>
</dbReference>
<dbReference type="Proteomes" id="UP001198962">
    <property type="component" value="Unassembled WGS sequence"/>
</dbReference>
<dbReference type="RefSeq" id="WP_308451955.1">
    <property type="nucleotide sequence ID" value="NZ_JAJEPU010000049.1"/>
</dbReference>
<evidence type="ECO:0000259" key="3">
    <source>
        <dbReference type="Pfam" id="PF14207"/>
    </source>
</evidence>
<protein>
    <submittedName>
        <fullName evidence="4">DUF3846 domain-containing protein</fullName>
    </submittedName>
</protein>
<organism evidence="4 5">
    <name type="scientific">Brotaphodocola catenula</name>
    <dbReference type="NCBI Taxonomy" id="2885361"/>
    <lineage>
        <taxon>Bacteria</taxon>
        <taxon>Bacillati</taxon>
        <taxon>Bacillota</taxon>
        <taxon>Clostridia</taxon>
        <taxon>Lachnospirales</taxon>
        <taxon>Lachnospiraceae</taxon>
        <taxon>Brotaphodocola</taxon>
    </lineage>
</organism>
<keyword evidence="5" id="KW-1185">Reference proteome</keyword>
<comment type="caution">
    <text evidence="4">The sequence shown here is derived from an EMBL/GenBank/DDBJ whole genome shotgun (WGS) entry which is preliminary data.</text>
</comment>
<name>A0AAE3DM74_9FIRM</name>
<feature type="domain" description="DUF3846" evidence="2">
    <location>
        <begin position="65"/>
        <end position="166"/>
    </location>
</feature>
<proteinExistence type="predicted"/>
<evidence type="ECO:0000313" key="4">
    <source>
        <dbReference type="EMBL" id="MCC2165736.1"/>
    </source>
</evidence>
<evidence type="ECO:0000256" key="1">
    <source>
        <dbReference type="SAM" id="MobiDB-lite"/>
    </source>
</evidence>
<dbReference type="AlphaFoldDB" id="A0AAE3DM74"/>
<dbReference type="InterPro" id="IPR024559">
    <property type="entry name" value="DUF3846"/>
</dbReference>
<gene>
    <name evidence="4" type="ORF">LKD32_12800</name>
</gene>
<sequence length="211" mass="23725">MKKFDVEITETLQRKVSVEAASQEDAERMVTQAWNNQDYVLDSGDFTGVDFKTVGEHELAETRTMDVLLVQPNAYPKKISVGTELEDLQAMVGGDIEVTYPFEDEVAIILNESGKINGLPLNRAIYTEDGDMQDIYAGDFLVVGLTEDDFGSLTSEQMQKFEEQFHQPQMFVRMGRSIMAIPVPDDMVKKMEEKAAKSQEKSKPAPDRDSL</sequence>
<reference evidence="4" key="1">
    <citation type="submission" date="2021-10" db="EMBL/GenBank/DDBJ databases">
        <title>Anaerobic single-cell dispensing facilitates the cultivation of human gut bacteria.</title>
        <authorList>
            <person name="Afrizal A."/>
        </authorList>
    </citation>
    <scope>NUCLEOTIDE SEQUENCE</scope>
    <source>
        <strain evidence="4">CLA-AA-H274</strain>
    </source>
</reference>
<dbReference type="InterPro" id="IPR025575">
    <property type="entry name" value="DpnD/PcfM_C"/>
</dbReference>
<evidence type="ECO:0000313" key="5">
    <source>
        <dbReference type="Proteomes" id="UP001198962"/>
    </source>
</evidence>